<dbReference type="Gene3D" id="1.10.510.10">
    <property type="entry name" value="Transferase(Phosphotransferase) domain 1"/>
    <property type="match status" value="1"/>
</dbReference>
<evidence type="ECO:0000313" key="2">
    <source>
        <dbReference type="WBParaSite" id="PgE043_g001_t01"/>
    </source>
</evidence>
<dbReference type="AlphaFoldDB" id="A0A914ZYI6"/>
<accession>A0A914ZYI6</accession>
<name>A0A914ZYI6_PARUN</name>
<proteinExistence type="predicted"/>
<sequence>MWSVGCVLAGIIFKKDPFFHGNDNSDQVCVKPLYASRLFHCINKFCLSGVISRIVCLVQM</sequence>
<dbReference type="Proteomes" id="UP000887569">
    <property type="component" value="Unplaced"/>
</dbReference>
<dbReference type="WBParaSite" id="PgE043_g001_t01">
    <property type="protein sequence ID" value="PgE043_g001_t01"/>
    <property type="gene ID" value="PgE043_g001"/>
</dbReference>
<organism evidence="1 2">
    <name type="scientific">Parascaris univalens</name>
    <name type="common">Nematode worm</name>
    <dbReference type="NCBI Taxonomy" id="6257"/>
    <lineage>
        <taxon>Eukaryota</taxon>
        <taxon>Metazoa</taxon>
        <taxon>Ecdysozoa</taxon>
        <taxon>Nematoda</taxon>
        <taxon>Chromadorea</taxon>
        <taxon>Rhabditida</taxon>
        <taxon>Spirurina</taxon>
        <taxon>Ascaridomorpha</taxon>
        <taxon>Ascaridoidea</taxon>
        <taxon>Ascarididae</taxon>
        <taxon>Parascaris</taxon>
    </lineage>
</organism>
<reference evidence="2" key="1">
    <citation type="submission" date="2022-11" db="UniProtKB">
        <authorList>
            <consortium name="WormBaseParasite"/>
        </authorList>
    </citation>
    <scope>IDENTIFICATION</scope>
</reference>
<evidence type="ECO:0000313" key="1">
    <source>
        <dbReference type="Proteomes" id="UP000887569"/>
    </source>
</evidence>
<keyword evidence="1" id="KW-1185">Reference proteome</keyword>
<protein>
    <submittedName>
        <fullName evidence="2">Protein kinase domain-containing protein</fullName>
    </submittedName>
</protein>